<protein>
    <recommendedName>
        <fullName evidence="14">Myelin regulatory factor</fullName>
    </recommendedName>
</protein>
<comment type="caution">
    <text evidence="12">The sequence shown here is derived from an EMBL/GenBank/DDBJ whole genome shotgun (WGS) entry which is preliminary data.</text>
</comment>
<name>A0ABN9KTJ2_9NEOB</name>
<keyword evidence="6 9" id="KW-0472">Membrane</keyword>
<dbReference type="Gene3D" id="2.60.40.1390">
    <property type="entry name" value="NDT80 DNA-binding domain"/>
    <property type="match status" value="1"/>
</dbReference>
<feature type="compositionally biased region" description="Pro residues" evidence="8">
    <location>
        <begin position="629"/>
        <end position="640"/>
    </location>
</feature>
<feature type="transmembrane region" description="Helical" evidence="9">
    <location>
        <begin position="1155"/>
        <end position="1180"/>
    </location>
</feature>
<dbReference type="Pfam" id="PF05224">
    <property type="entry name" value="NDT80_PhoG"/>
    <property type="match status" value="1"/>
</dbReference>
<dbReference type="Proteomes" id="UP001176940">
    <property type="component" value="Unassembled WGS sequence"/>
</dbReference>
<dbReference type="InterPro" id="IPR008967">
    <property type="entry name" value="p53-like_TF_DNA-bd_sf"/>
</dbReference>
<evidence type="ECO:0000256" key="1">
    <source>
        <dbReference type="ARBA" id="ARBA00004167"/>
    </source>
</evidence>
<evidence type="ECO:0000256" key="8">
    <source>
        <dbReference type="SAM" id="MobiDB-lite"/>
    </source>
</evidence>
<evidence type="ECO:0000256" key="6">
    <source>
        <dbReference type="ARBA" id="ARBA00023136"/>
    </source>
</evidence>
<dbReference type="InterPro" id="IPR037141">
    <property type="entry name" value="NDT80_DNA-bd_dom_sf"/>
</dbReference>
<proteinExistence type="inferred from homology"/>
<feature type="domain" description="NDT80" evidence="10">
    <location>
        <begin position="636"/>
        <end position="938"/>
    </location>
</feature>
<dbReference type="PANTHER" id="PTHR13029">
    <property type="match status" value="1"/>
</dbReference>
<dbReference type="InterPro" id="IPR030392">
    <property type="entry name" value="S74_ICA"/>
</dbReference>
<dbReference type="InterPro" id="IPR026932">
    <property type="entry name" value="MYRF_ICA"/>
</dbReference>
<evidence type="ECO:0008006" key="14">
    <source>
        <dbReference type="Google" id="ProtNLM"/>
    </source>
</evidence>
<feature type="region of interest" description="Disordered" evidence="8">
    <location>
        <begin position="1267"/>
        <end position="1343"/>
    </location>
</feature>
<keyword evidence="5 7" id="KW-0238">DNA-binding</keyword>
<feature type="region of interest" description="Disordered" evidence="8">
    <location>
        <begin position="691"/>
        <end position="737"/>
    </location>
</feature>
<reference evidence="12" key="1">
    <citation type="submission" date="2023-07" db="EMBL/GenBank/DDBJ databases">
        <authorList>
            <person name="Stuckert A."/>
        </authorList>
    </citation>
    <scope>NUCLEOTIDE SEQUENCE</scope>
</reference>
<dbReference type="Pfam" id="PF13888">
    <property type="entry name" value="MRF_C2"/>
    <property type="match status" value="1"/>
</dbReference>
<evidence type="ECO:0000256" key="7">
    <source>
        <dbReference type="PROSITE-ProRule" id="PRU00850"/>
    </source>
</evidence>
<dbReference type="CDD" id="cd10144">
    <property type="entry name" value="Peptidase_S74_CIMCD"/>
    <property type="match status" value="1"/>
</dbReference>
<comment type="similarity">
    <text evidence="2">Belongs to the MRF family.</text>
</comment>
<dbReference type="Pfam" id="PF13884">
    <property type="entry name" value="Peptidase_S74"/>
    <property type="match status" value="1"/>
</dbReference>
<feature type="region of interest" description="Disordered" evidence="8">
    <location>
        <begin position="618"/>
        <end position="645"/>
    </location>
</feature>
<feature type="compositionally biased region" description="Polar residues" evidence="8">
    <location>
        <begin position="1267"/>
        <end position="1276"/>
    </location>
</feature>
<sequence>MYAPGWESTGPSLDWVICASGGESTGPSLDCVICAPSEESAGPSLDCVIRALGGMSAGPSLACVIYAPGGVSAGPSLDCVIRALGGMSAGPSLDCVIRALGGMSAGPSLDCVIRALGGMSAGPSLDCMICAPGGESTGPSLDCVICAPGGESAGPSLDCVICAPGGESAGPSLDCVICAPGGQSAGPSLDCVNCAPSGESVGPSLDCVICAPGGESAGPSLDCVICAPGGESAGPSFDCMICAPGEEANGPSLDCVICAPGGQSAGPSLDCVNCAPSGESVGPSLDCVICAPGGESAGPSLDCVICAPGGESAGPSFDCMICAPGEEANGPSLDCVICAPGGQSAGPSLDCVICAPGGESAGPSLDCVICAPGGESAGPSLDCVICAPGGESAGPSLDCVICAPSEESAGTSLDCVVPAPGGESTGPSLDCVICAPGGESAGPSLDCVICAPRHDISGALEPSIDTSILEEYISKEDSSEICFPDIPTSSGYANPGQPCTSGGVHGPGVISNLGHGGAAHSGGVLHMGPQMPVRPGMSGTCGGPPFHSHLNCNNNNVMVNPKGYQGPPMCMSGPELPIKAEPKTSYAAGLRIRGVLPPPQLNDPHLLRTMTPENICHINPPSRLEHPPPSHLQGPPPPHPAHQQHYPNMQRDLYLKVESLMPPYPPLGPGIPPTVLHHTQQSQMLQQLLQQQHGSELPVHPAKKRKHSDSPNLRDQVPSGGMVKQEPGLMQDNDSLNGSYLDPNYQSIKWQPHLQNKWVSLYDSNCKELPMPTYKVDADKGFNFSVGDDAFVCQKKNHFQVTVYIGMIGEPKYVKTPEGILPIECFYLKLNGVKLEAINQSISIEQSQSDRSKRPFHPVTLSLPPEQVTKITVGRLHFSETTANNMRKKGKPNPDQRYFLLVVALQVHTQNQTYLVAAHGSERIIVRASNPGQFESDSEVLWQRGQLPDTVFHHGRIGINTERPDEALVVHGNVKIMGSLLHPSDIRAKEDIEEVDTTEQLKRISQMRLVQYHYKPEFASTVGLDDAAETGVIAQEVQEILPEAVKETGDVVCANGETIENFLVVNKERIFMENVGAVKELCKLTDNLETRIDELERWSRKLAKLRRLDSMKSTNSHTGSQFSRAGSIPFKQRPSKVIGKTVPAPTDHSCVSQRFLQATIIALVIIMAFSVISMTTLYVLNLRSEDDLLDMDGSSQNFDTTQLKSSTTPPLRVTEGTDWWHSRNLSIIIDLCLNPPCSTFCCSSAPSSSTSPAVTVGKTASRVETSITDNASATTNRKAKSRLLDKSRNHLQTPARPVSPPPQYTQGKTKHSPNSLPGQDVRNRRNVEEEDTRSTTVSDVTYGNGSRASLTSIRLLETDTLLTDHLCASPDTCRAGNYTYVLPLQKYSSLSGHITLEFNASTPISVNLCEATAGRNCETSVTRGSSEIQSCSKVSGVCAAPAPSTHHLWSLQLSPAQDFSFHLQVSPPHCSPPSLPWSVGLKKKNILQRINTTI</sequence>
<evidence type="ECO:0000259" key="11">
    <source>
        <dbReference type="PROSITE" id="PS51688"/>
    </source>
</evidence>
<dbReference type="InterPro" id="IPR024061">
    <property type="entry name" value="NDT80_DNA-bd_dom"/>
</dbReference>
<feature type="compositionally biased region" description="Polar residues" evidence="8">
    <location>
        <begin position="1334"/>
        <end position="1343"/>
    </location>
</feature>
<evidence type="ECO:0000313" key="13">
    <source>
        <dbReference type="Proteomes" id="UP001176940"/>
    </source>
</evidence>
<evidence type="ECO:0000256" key="5">
    <source>
        <dbReference type="ARBA" id="ARBA00023125"/>
    </source>
</evidence>
<comment type="subcellular location">
    <subcellularLocation>
        <location evidence="1">Membrane</location>
        <topology evidence="1">Single-pass membrane protein</topology>
    </subcellularLocation>
</comment>
<accession>A0ABN9KTJ2</accession>
<evidence type="ECO:0000313" key="12">
    <source>
        <dbReference type="EMBL" id="CAJ0918208.1"/>
    </source>
</evidence>
<dbReference type="EMBL" id="CAUEEQ010000891">
    <property type="protein sequence ID" value="CAJ0918208.1"/>
    <property type="molecule type" value="Genomic_DNA"/>
</dbReference>
<evidence type="ECO:0000259" key="10">
    <source>
        <dbReference type="PROSITE" id="PS51517"/>
    </source>
</evidence>
<feature type="compositionally biased region" description="Polar residues" evidence="8">
    <location>
        <begin position="1304"/>
        <end position="1317"/>
    </location>
</feature>
<organism evidence="12 13">
    <name type="scientific">Ranitomeya imitator</name>
    <name type="common">mimic poison frog</name>
    <dbReference type="NCBI Taxonomy" id="111125"/>
    <lineage>
        <taxon>Eukaryota</taxon>
        <taxon>Metazoa</taxon>
        <taxon>Chordata</taxon>
        <taxon>Craniata</taxon>
        <taxon>Vertebrata</taxon>
        <taxon>Euteleostomi</taxon>
        <taxon>Amphibia</taxon>
        <taxon>Batrachia</taxon>
        <taxon>Anura</taxon>
        <taxon>Neobatrachia</taxon>
        <taxon>Hyloidea</taxon>
        <taxon>Dendrobatidae</taxon>
        <taxon>Dendrobatinae</taxon>
        <taxon>Ranitomeya</taxon>
    </lineage>
</organism>
<feature type="DNA-binding region" description="NDT80" evidence="7">
    <location>
        <begin position="636"/>
        <end position="938"/>
    </location>
</feature>
<keyword evidence="3 9" id="KW-0812">Transmembrane</keyword>
<dbReference type="PROSITE" id="PS51688">
    <property type="entry name" value="ICA"/>
    <property type="match status" value="1"/>
</dbReference>
<keyword evidence="13" id="KW-1185">Reference proteome</keyword>
<keyword evidence="4 9" id="KW-1133">Transmembrane helix</keyword>
<dbReference type="InterPro" id="IPR025719">
    <property type="entry name" value="MYRF_C2"/>
</dbReference>
<gene>
    <name evidence="12" type="ORF">RIMI_LOCUS716177</name>
</gene>
<evidence type="ECO:0000256" key="4">
    <source>
        <dbReference type="ARBA" id="ARBA00022989"/>
    </source>
</evidence>
<evidence type="ECO:0000256" key="2">
    <source>
        <dbReference type="ARBA" id="ARBA00008221"/>
    </source>
</evidence>
<dbReference type="PROSITE" id="PS51517">
    <property type="entry name" value="NDT80"/>
    <property type="match status" value="1"/>
</dbReference>
<dbReference type="Pfam" id="PF13887">
    <property type="entry name" value="MYRF_ICA"/>
    <property type="match status" value="1"/>
</dbReference>
<dbReference type="InterPro" id="IPR051577">
    <property type="entry name" value="MRF-like"/>
</dbReference>
<feature type="domain" description="Peptidase S74" evidence="11">
    <location>
        <begin position="984"/>
        <end position="1092"/>
    </location>
</feature>
<dbReference type="SUPFAM" id="SSF49417">
    <property type="entry name" value="p53-like transcription factors"/>
    <property type="match status" value="1"/>
</dbReference>
<evidence type="ECO:0000256" key="3">
    <source>
        <dbReference type="ARBA" id="ARBA00022692"/>
    </source>
</evidence>
<evidence type="ECO:0000256" key="9">
    <source>
        <dbReference type="SAM" id="Phobius"/>
    </source>
</evidence>
<dbReference type="PANTHER" id="PTHR13029:SF16">
    <property type="entry name" value="MYELIN REGULATORY FACTOR"/>
    <property type="match status" value="1"/>
</dbReference>